<dbReference type="EMBL" id="CP107027">
    <property type="protein sequence ID" value="UYG94939.1"/>
    <property type="molecule type" value="Genomic_DNA"/>
</dbReference>
<keyword evidence="5 6" id="KW-0472">Membrane</keyword>
<evidence type="ECO:0000313" key="8">
    <source>
        <dbReference type="EMBL" id="UYG94939.1"/>
    </source>
</evidence>
<comment type="subcellular location">
    <subcellularLocation>
        <location evidence="1">Cell membrane</location>
        <topology evidence="1">Multi-pass membrane protein</topology>
    </subcellularLocation>
</comment>
<evidence type="ECO:0000256" key="5">
    <source>
        <dbReference type="ARBA" id="ARBA00023136"/>
    </source>
</evidence>
<dbReference type="AlphaFoldDB" id="A0AA46P4Z9"/>
<reference evidence="8" key="1">
    <citation type="submission" date="2022-10" db="EMBL/GenBank/DDBJ databases">
        <title>Mechanism of multi-heavy metal repair in Cytobacillus Firmus M7.</title>
        <authorList>
            <person name="Li X."/>
            <person name="Yu C."/>
        </authorList>
    </citation>
    <scope>NUCLEOTIDE SEQUENCE</scope>
    <source>
        <strain evidence="8">M7</strain>
    </source>
</reference>
<keyword evidence="2" id="KW-1003">Cell membrane</keyword>
<feature type="transmembrane region" description="Helical" evidence="6">
    <location>
        <begin position="7"/>
        <end position="28"/>
    </location>
</feature>
<proteinExistence type="predicted"/>
<dbReference type="GO" id="GO:0005886">
    <property type="term" value="C:plasma membrane"/>
    <property type="evidence" value="ECO:0007669"/>
    <property type="project" value="UniProtKB-SubCell"/>
</dbReference>
<sequence length="65" mass="7349">MGILESINWAIIAPIVIIQLILMAVAINDLVKIEKANGPKWMWALVIIFINLLGPIIYFIFGRRS</sequence>
<dbReference type="Proteomes" id="UP001163104">
    <property type="component" value="Chromosome"/>
</dbReference>
<feature type="transmembrane region" description="Helical" evidence="6">
    <location>
        <begin position="40"/>
        <end position="61"/>
    </location>
</feature>
<evidence type="ECO:0000256" key="6">
    <source>
        <dbReference type="SAM" id="Phobius"/>
    </source>
</evidence>
<dbReference type="Pfam" id="PF13396">
    <property type="entry name" value="PLDc_N"/>
    <property type="match status" value="1"/>
</dbReference>
<evidence type="ECO:0000256" key="1">
    <source>
        <dbReference type="ARBA" id="ARBA00004651"/>
    </source>
</evidence>
<evidence type="ECO:0000259" key="7">
    <source>
        <dbReference type="Pfam" id="PF13396"/>
    </source>
</evidence>
<dbReference type="RefSeq" id="WP_263599485.1">
    <property type="nucleotide sequence ID" value="NZ_CP107027.1"/>
</dbReference>
<keyword evidence="4 6" id="KW-1133">Transmembrane helix</keyword>
<protein>
    <submittedName>
        <fullName evidence="8">PLD nuclease N-terminal domain-containing protein</fullName>
    </submittedName>
</protein>
<evidence type="ECO:0000256" key="2">
    <source>
        <dbReference type="ARBA" id="ARBA00022475"/>
    </source>
</evidence>
<evidence type="ECO:0000256" key="4">
    <source>
        <dbReference type="ARBA" id="ARBA00022989"/>
    </source>
</evidence>
<feature type="domain" description="Cardiolipin synthase N-terminal" evidence="7">
    <location>
        <begin position="21"/>
        <end position="63"/>
    </location>
</feature>
<evidence type="ECO:0000256" key="3">
    <source>
        <dbReference type="ARBA" id="ARBA00022692"/>
    </source>
</evidence>
<keyword evidence="3 6" id="KW-0812">Transmembrane</keyword>
<name>A0AA46P4Z9_CYTFI</name>
<accession>A0AA46P4Z9</accession>
<organism evidence="8 9">
    <name type="scientific">Cytobacillus firmus</name>
    <name type="common">Bacillus firmus</name>
    <dbReference type="NCBI Taxonomy" id="1399"/>
    <lineage>
        <taxon>Bacteria</taxon>
        <taxon>Bacillati</taxon>
        <taxon>Bacillota</taxon>
        <taxon>Bacilli</taxon>
        <taxon>Bacillales</taxon>
        <taxon>Bacillaceae</taxon>
        <taxon>Cytobacillus</taxon>
    </lineage>
</organism>
<gene>
    <name evidence="8" type="ORF">OD459_22580</name>
</gene>
<dbReference type="InterPro" id="IPR027379">
    <property type="entry name" value="CLS_N"/>
</dbReference>
<evidence type="ECO:0000313" key="9">
    <source>
        <dbReference type="Proteomes" id="UP001163104"/>
    </source>
</evidence>